<dbReference type="PANTHER" id="PTHR24171:SF9">
    <property type="entry name" value="ANKYRIN REPEAT DOMAIN-CONTAINING PROTEIN 39"/>
    <property type="match status" value="1"/>
</dbReference>
<gene>
    <name evidence="6" type="ORF">Ciccas_001916</name>
</gene>
<feature type="signal peptide" evidence="5">
    <location>
        <begin position="1"/>
        <end position="21"/>
    </location>
</feature>
<accession>A0ABD2QLV0</accession>
<evidence type="ECO:0000256" key="3">
    <source>
        <dbReference type="PROSITE-ProRule" id="PRU00023"/>
    </source>
</evidence>
<dbReference type="SUPFAM" id="SSF48403">
    <property type="entry name" value="Ankyrin repeat"/>
    <property type="match status" value="1"/>
</dbReference>
<dbReference type="InterPro" id="IPR036770">
    <property type="entry name" value="Ankyrin_rpt-contain_sf"/>
</dbReference>
<keyword evidence="1" id="KW-0677">Repeat</keyword>
<feature type="repeat" description="ANK" evidence="3">
    <location>
        <begin position="413"/>
        <end position="445"/>
    </location>
</feature>
<protein>
    <submittedName>
        <fullName evidence="6">Uncharacterized protein</fullName>
    </submittedName>
</protein>
<dbReference type="PROSITE" id="PS50088">
    <property type="entry name" value="ANK_REPEAT"/>
    <property type="match status" value="2"/>
</dbReference>
<reference evidence="6 7" key="1">
    <citation type="submission" date="2024-11" db="EMBL/GenBank/DDBJ databases">
        <title>Adaptive evolution of stress response genes in parasites aligns with host niche diversity.</title>
        <authorList>
            <person name="Hahn C."/>
            <person name="Resl P."/>
        </authorList>
    </citation>
    <scope>NUCLEOTIDE SEQUENCE [LARGE SCALE GENOMIC DNA]</scope>
    <source>
        <strain evidence="6">EGGRZ-B1_66</strain>
        <tissue evidence="6">Body</tissue>
    </source>
</reference>
<feature type="chain" id="PRO_5044786824" evidence="5">
    <location>
        <begin position="22"/>
        <end position="604"/>
    </location>
</feature>
<dbReference type="AlphaFoldDB" id="A0ABD2QLV0"/>
<proteinExistence type="predicted"/>
<feature type="repeat" description="ANK" evidence="3">
    <location>
        <begin position="380"/>
        <end position="412"/>
    </location>
</feature>
<feature type="compositionally biased region" description="Low complexity" evidence="4">
    <location>
        <begin position="527"/>
        <end position="541"/>
    </location>
</feature>
<dbReference type="EMBL" id="JBJKFK010000139">
    <property type="protein sequence ID" value="KAL3319401.1"/>
    <property type="molecule type" value="Genomic_DNA"/>
</dbReference>
<feature type="region of interest" description="Disordered" evidence="4">
    <location>
        <begin position="524"/>
        <end position="547"/>
    </location>
</feature>
<keyword evidence="7" id="KW-1185">Reference proteome</keyword>
<evidence type="ECO:0000256" key="5">
    <source>
        <dbReference type="SAM" id="SignalP"/>
    </source>
</evidence>
<evidence type="ECO:0000313" key="6">
    <source>
        <dbReference type="EMBL" id="KAL3319401.1"/>
    </source>
</evidence>
<comment type="caution">
    <text evidence="6">The sequence shown here is derived from an EMBL/GenBank/DDBJ whole genome shotgun (WGS) entry which is preliminary data.</text>
</comment>
<sequence>MLMLVMVVNVMFSMQPRVVSTQQSQELMNRQNSYNISTVEQGIPPHTQYSVQMQRVNPLSHLFGISTKSMLPMHSKTKRRIKLHKWIREEGDQKPKPDLELFKLTNFGLGEEIQWLFQSLLENIVSSNGLSSDGSDYNAISLGFSPIKDEPSEQANSQESHPEPIKSKKIVFQETIQRLAYCVMTQAGQSGTSKLGSILNSPVGEGLCETLAHLAAKFNRADALQCLLDAGADPCVMDEEGRTPLLTGVGASALEVVKVIVRHPNAGRNLQILAHCQSELKSSPLIQAVKSADIEMVSLLISVMNAMGSAIAASNQLIQHSQMISNNGPSSSTSSMIRNVYEQRSHHNEQGMLSTEVGGILSTLEDSISQLLDVNGVDGFGRSALHWAAITDQPQIVKLLVQTGASVDSQTLSEETPLALAAKEGLTGMCNLLLMAGANPDLADHLDRTPRQLAEIHGNEQVIQLIDSYSLALNASANSSRSMYHTHSQSMLMSAKQGSYSTRNFDQIPANYLQCYSQDAPTQWRQAPSSSASTYPDSSSYEVSERVDSHDEKLDACRKRKVAKEDDCSVNFDYEDYTQPKLCNYGSETNKVRMNNHFSFFIIQ</sequence>
<evidence type="ECO:0000256" key="2">
    <source>
        <dbReference type="ARBA" id="ARBA00023043"/>
    </source>
</evidence>
<keyword evidence="2 3" id="KW-0040">ANK repeat</keyword>
<dbReference type="Pfam" id="PF12796">
    <property type="entry name" value="Ank_2"/>
    <property type="match status" value="2"/>
</dbReference>
<keyword evidence="5" id="KW-0732">Signal</keyword>
<evidence type="ECO:0000313" key="7">
    <source>
        <dbReference type="Proteomes" id="UP001626550"/>
    </source>
</evidence>
<dbReference type="PANTHER" id="PTHR24171">
    <property type="entry name" value="ANKYRIN REPEAT DOMAIN-CONTAINING PROTEIN 39-RELATED"/>
    <property type="match status" value="1"/>
</dbReference>
<dbReference type="PROSITE" id="PS50297">
    <property type="entry name" value="ANK_REP_REGION"/>
    <property type="match status" value="2"/>
</dbReference>
<dbReference type="Proteomes" id="UP001626550">
    <property type="component" value="Unassembled WGS sequence"/>
</dbReference>
<evidence type="ECO:0000256" key="1">
    <source>
        <dbReference type="ARBA" id="ARBA00022737"/>
    </source>
</evidence>
<dbReference type="InterPro" id="IPR002110">
    <property type="entry name" value="Ankyrin_rpt"/>
</dbReference>
<dbReference type="Gene3D" id="1.25.40.20">
    <property type="entry name" value="Ankyrin repeat-containing domain"/>
    <property type="match status" value="1"/>
</dbReference>
<evidence type="ECO:0000256" key="4">
    <source>
        <dbReference type="SAM" id="MobiDB-lite"/>
    </source>
</evidence>
<dbReference type="SMART" id="SM00248">
    <property type="entry name" value="ANK"/>
    <property type="match status" value="6"/>
</dbReference>
<organism evidence="6 7">
    <name type="scientific">Cichlidogyrus casuarinus</name>
    <dbReference type="NCBI Taxonomy" id="1844966"/>
    <lineage>
        <taxon>Eukaryota</taxon>
        <taxon>Metazoa</taxon>
        <taxon>Spiralia</taxon>
        <taxon>Lophotrochozoa</taxon>
        <taxon>Platyhelminthes</taxon>
        <taxon>Monogenea</taxon>
        <taxon>Monopisthocotylea</taxon>
        <taxon>Dactylogyridea</taxon>
        <taxon>Ancyrocephalidae</taxon>
        <taxon>Cichlidogyrus</taxon>
    </lineage>
</organism>
<name>A0ABD2QLV0_9PLAT</name>